<protein>
    <recommendedName>
        <fullName evidence="3">DUF8020 domain-containing protein</fullName>
    </recommendedName>
</protein>
<keyword evidence="1" id="KW-1133">Transmembrane helix</keyword>
<gene>
    <name evidence="4" type="ORF">B7C42_00962</name>
</gene>
<dbReference type="Pfam" id="PF26059">
    <property type="entry name" value="DUF8020"/>
    <property type="match status" value="1"/>
</dbReference>
<evidence type="ECO:0000259" key="3">
    <source>
        <dbReference type="Pfam" id="PF26059"/>
    </source>
</evidence>
<name>A0A231HGJ7_9NOCA</name>
<evidence type="ECO:0000313" key="5">
    <source>
        <dbReference type="Proteomes" id="UP000215506"/>
    </source>
</evidence>
<accession>A0A231HGJ7</accession>
<evidence type="ECO:0000256" key="1">
    <source>
        <dbReference type="SAM" id="Phobius"/>
    </source>
</evidence>
<sequence length="270" mass="27439">MRNMLHISGSASSNCARRSLRIGARRGIGTATLAVAALMCATNVANADRTAGSPVAPEINYTAQIRDQSVFFSTDVGSLAVRGERLDVLDPEGNEVAAIPLTYRMNNLEHRISAVVTDRTVVLTPSVDPTAAVPSPDVPRADVLPIDDALEHVAATYPSPDARSADALGTLVQQVTVASMLSGMIGTIVGAGIGCVAGLVVGTAATTPVAWLLGAGPIAGCVGGAVLFGSIGAIGGTLLVGGPITVGALFQYFQTMNAPIVPAETQQPGR</sequence>
<dbReference type="Proteomes" id="UP000215506">
    <property type="component" value="Unassembled WGS sequence"/>
</dbReference>
<feature type="transmembrane region" description="Helical" evidence="1">
    <location>
        <begin position="234"/>
        <end position="253"/>
    </location>
</feature>
<feature type="chain" id="PRO_5012669325" description="DUF8020 domain-containing protein" evidence="2">
    <location>
        <begin position="48"/>
        <end position="270"/>
    </location>
</feature>
<dbReference type="AlphaFoldDB" id="A0A231HGJ7"/>
<keyword evidence="1" id="KW-0812">Transmembrane</keyword>
<organism evidence="4 5">
    <name type="scientific">Nocardia cerradoensis</name>
    <dbReference type="NCBI Taxonomy" id="85688"/>
    <lineage>
        <taxon>Bacteria</taxon>
        <taxon>Bacillati</taxon>
        <taxon>Actinomycetota</taxon>
        <taxon>Actinomycetes</taxon>
        <taxon>Mycobacteriales</taxon>
        <taxon>Nocardiaceae</taxon>
        <taxon>Nocardia</taxon>
    </lineage>
</organism>
<feature type="domain" description="DUF8020" evidence="3">
    <location>
        <begin position="59"/>
        <end position="126"/>
    </location>
</feature>
<keyword evidence="2" id="KW-0732">Signal</keyword>
<keyword evidence="1" id="KW-0472">Membrane</keyword>
<feature type="transmembrane region" description="Helical" evidence="1">
    <location>
        <begin position="180"/>
        <end position="202"/>
    </location>
</feature>
<feature type="signal peptide" evidence="2">
    <location>
        <begin position="1"/>
        <end position="47"/>
    </location>
</feature>
<feature type="transmembrane region" description="Helical" evidence="1">
    <location>
        <begin position="209"/>
        <end position="228"/>
    </location>
</feature>
<reference evidence="4 5" key="1">
    <citation type="submission" date="2017-07" db="EMBL/GenBank/DDBJ databases">
        <title>First draft Genome Sequence of Nocardia cerradoensis isolated from human infection.</title>
        <authorList>
            <person name="Carrasco G."/>
        </authorList>
    </citation>
    <scope>NUCLEOTIDE SEQUENCE [LARGE SCALE GENOMIC DNA]</scope>
    <source>
        <strain evidence="4 5">CNM20130759</strain>
    </source>
</reference>
<evidence type="ECO:0000256" key="2">
    <source>
        <dbReference type="SAM" id="SignalP"/>
    </source>
</evidence>
<dbReference type="EMBL" id="NGAF01000001">
    <property type="protein sequence ID" value="OXR47837.1"/>
    <property type="molecule type" value="Genomic_DNA"/>
</dbReference>
<comment type="caution">
    <text evidence="4">The sequence shown here is derived from an EMBL/GenBank/DDBJ whole genome shotgun (WGS) entry which is preliminary data.</text>
</comment>
<dbReference type="InterPro" id="IPR058333">
    <property type="entry name" value="DUF8020"/>
</dbReference>
<evidence type="ECO:0000313" key="4">
    <source>
        <dbReference type="EMBL" id="OXR47837.1"/>
    </source>
</evidence>
<keyword evidence="5" id="KW-1185">Reference proteome</keyword>
<proteinExistence type="predicted"/>